<sequence>MQNKALKWVLLLMLFIPLTSTFAQSNKYKLKAKKYYHKLNAKKDPLIIDTRPAFKFQENRIQNAVLAEEIEDLLKLVKIVPKDEPIFIYCQKGDRSQKAAETLKEKGYTKVYELKGGLLKWMDAGLPLDTVKYE</sequence>
<dbReference type="Proteomes" id="UP000708576">
    <property type="component" value="Unassembled WGS sequence"/>
</dbReference>
<feature type="domain" description="Rhodanese" evidence="2">
    <location>
        <begin position="41"/>
        <end position="130"/>
    </location>
</feature>
<feature type="chain" id="PRO_5047487642" evidence="1">
    <location>
        <begin position="24"/>
        <end position="134"/>
    </location>
</feature>
<evidence type="ECO:0000259" key="2">
    <source>
        <dbReference type="PROSITE" id="PS50206"/>
    </source>
</evidence>
<accession>A0ABS5JWV7</accession>
<name>A0ABS5JWV7_9BACT</name>
<dbReference type="RefSeq" id="WP_212216073.1">
    <property type="nucleotide sequence ID" value="NZ_JAGUCO010000006.1"/>
</dbReference>
<dbReference type="InterPro" id="IPR001763">
    <property type="entry name" value="Rhodanese-like_dom"/>
</dbReference>
<dbReference type="CDD" id="cd00158">
    <property type="entry name" value="RHOD"/>
    <property type="match status" value="1"/>
</dbReference>
<dbReference type="SMART" id="SM00450">
    <property type="entry name" value="RHOD"/>
    <property type="match status" value="1"/>
</dbReference>
<comment type="caution">
    <text evidence="3">The sequence shown here is derived from an EMBL/GenBank/DDBJ whole genome shotgun (WGS) entry which is preliminary data.</text>
</comment>
<dbReference type="PROSITE" id="PS50206">
    <property type="entry name" value="RHODANESE_3"/>
    <property type="match status" value="1"/>
</dbReference>
<evidence type="ECO:0000256" key="1">
    <source>
        <dbReference type="SAM" id="SignalP"/>
    </source>
</evidence>
<feature type="signal peptide" evidence="1">
    <location>
        <begin position="1"/>
        <end position="23"/>
    </location>
</feature>
<reference evidence="3 4" key="1">
    <citation type="journal article" date="2015" name="Int. J. Syst. Evol. Microbiol.">
        <title>Carboxylicivirga linearis sp. nov., isolated from a sea cucumber culture pond.</title>
        <authorList>
            <person name="Wang F.Q."/>
            <person name="Zhou Y.X."/>
            <person name="Lin X.Z."/>
            <person name="Chen G.J."/>
            <person name="Du Z.J."/>
        </authorList>
    </citation>
    <scope>NUCLEOTIDE SEQUENCE [LARGE SCALE GENOMIC DNA]</scope>
    <source>
        <strain evidence="3 4">FB218</strain>
    </source>
</reference>
<dbReference type="EMBL" id="JAGUCO010000006">
    <property type="protein sequence ID" value="MBS2098831.1"/>
    <property type="molecule type" value="Genomic_DNA"/>
</dbReference>
<organism evidence="3 4">
    <name type="scientific">Carboxylicivirga linearis</name>
    <dbReference type="NCBI Taxonomy" id="1628157"/>
    <lineage>
        <taxon>Bacteria</taxon>
        <taxon>Pseudomonadati</taxon>
        <taxon>Bacteroidota</taxon>
        <taxon>Bacteroidia</taxon>
        <taxon>Marinilabiliales</taxon>
        <taxon>Marinilabiliaceae</taxon>
        <taxon>Carboxylicivirga</taxon>
    </lineage>
</organism>
<dbReference type="Gene3D" id="3.40.250.10">
    <property type="entry name" value="Rhodanese-like domain"/>
    <property type="match status" value="1"/>
</dbReference>
<dbReference type="InterPro" id="IPR036873">
    <property type="entry name" value="Rhodanese-like_dom_sf"/>
</dbReference>
<keyword evidence="1" id="KW-0732">Signal</keyword>
<dbReference type="SUPFAM" id="SSF52821">
    <property type="entry name" value="Rhodanese/Cell cycle control phosphatase"/>
    <property type="match status" value="1"/>
</dbReference>
<dbReference type="Pfam" id="PF00581">
    <property type="entry name" value="Rhodanese"/>
    <property type="match status" value="1"/>
</dbReference>
<dbReference type="PANTHER" id="PTHR43031">
    <property type="entry name" value="FAD-DEPENDENT OXIDOREDUCTASE"/>
    <property type="match status" value="1"/>
</dbReference>
<dbReference type="PANTHER" id="PTHR43031:SF1">
    <property type="entry name" value="PYRIDINE NUCLEOTIDE-DISULPHIDE OXIDOREDUCTASE"/>
    <property type="match status" value="1"/>
</dbReference>
<protein>
    <submittedName>
        <fullName evidence="3">Rhodanese-like domain-containing protein</fullName>
    </submittedName>
</protein>
<dbReference type="InterPro" id="IPR050229">
    <property type="entry name" value="GlpE_sulfurtransferase"/>
</dbReference>
<keyword evidence="4" id="KW-1185">Reference proteome</keyword>
<gene>
    <name evidence="3" type="ORF">KEM10_11120</name>
</gene>
<evidence type="ECO:0000313" key="3">
    <source>
        <dbReference type="EMBL" id="MBS2098831.1"/>
    </source>
</evidence>
<evidence type="ECO:0000313" key="4">
    <source>
        <dbReference type="Proteomes" id="UP000708576"/>
    </source>
</evidence>
<proteinExistence type="predicted"/>